<gene>
    <name evidence="3" type="ORF">UBAL3_80630063</name>
</gene>
<dbReference type="Proteomes" id="UP000009374">
    <property type="component" value="Unassembled WGS sequence"/>
</dbReference>
<evidence type="ECO:0000256" key="1">
    <source>
        <dbReference type="SAM" id="MobiDB-lite"/>
    </source>
</evidence>
<keyword evidence="4" id="KW-1185">Reference proteome</keyword>
<keyword evidence="2" id="KW-0732">Signal</keyword>
<evidence type="ECO:0000313" key="3">
    <source>
        <dbReference type="EMBL" id="EES53006.1"/>
    </source>
</evidence>
<proteinExistence type="predicted"/>
<name>C6HWN0_9BACT</name>
<sequence length="164" mass="17527">MRSGMSVRTLRTLLLSLLICLAPGAFHAAGGATSPGGASSGSGGSPLGMAGGKEEERRILLMKQDLARQIEENRKLLDAIDKKLALYQSLKKKNVRNLVKLYESMAPRTAASQIDVMPKNLRLTIFSGMNPRKASRIMRYVDPRVAAEISAQMAGMAPTAGGGQ</sequence>
<dbReference type="AlphaFoldDB" id="C6HWN0"/>
<protein>
    <recommendedName>
        <fullName evidence="5">Magnesium transporter MgtE intracellular domain-containing protein</fullName>
    </recommendedName>
</protein>
<evidence type="ECO:0000256" key="2">
    <source>
        <dbReference type="SAM" id="SignalP"/>
    </source>
</evidence>
<feature type="chain" id="PRO_5002965532" description="Magnesium transporter MgtE intracellular domain-containing protein" evidence="2">
    <location>
        <begin position="29"/>
        <end position="164"/>
    </location>
</feature>
<feature type="signal peptide" evidence="2">
    <location>
        <begin position="1"/>
        <end position="28"/>
    </location>
</feature>
<feature type="region of interest" description="Disordered" evidence="1">
    <location>
        <begin position="32"/>
        <end position="51"/>
    </location>
</feature>
<accession>C6HWN0</accession>
<feature type="compositionally biased region" description="Gly residues" evidence="1">
    <location>
        <begin position="38"/>
        <end position="51"/>
    </location>
</feature>
<organism evidence="3 4">
    <name type="scientific">Leptospirillum ferrodiazotrophum</name>
    <dbReference type="NCBI Taxonomy" id="412449"/>
    <lineage>
        <taxon>Bacteria</taxon>
        <taxon>Pseudomonadati</taxon>
        <taxon>Nitrospirota</taxon>
        <taxon>Nitrospiria</taxon>
        <taxon>Nitrospirales</taxon>
        <taxon>Nitrospiraceae</taxon>
        <taxon>Leptospirillum</taxon>
    </lineage>
</organism>
<dbReference type="SUPFAM" id="SSF158791">
    <property type="entry name" value="MgtE N-terminal domain-like"/>
    <property type="match status" value="1"/>
</dbReference>
<reference evidence="3 4" key="1">
    <citation type="journal article" date="2009" name="Appl. Environ. Microbiol.">
        <title>Community genomic and proteomic analyses of chemoautotrophic iron-oxidizing "Leptospirillum rubarum" (Group II) and "Leptospirillum ferrodiazotrophum" (Group III) bacteria in acid mine drainage biofilms.</title>
        <authorList>
            <person name="Goltsman D.S."/>
            <person name="Denef V.J."/>
            <person name="Singer S.W."/>
            <person name="VerBerkmoes N.C."/>
            <person name="Lefsrud M."/>
            <person name="Mueller R.S."/>
            <person name="Dick G.J."/>
            <person name="Sun C.L."/>
            <person name="Wheeler K.E."/>
            <person name="Zemla A."/>
            <person name="Baker B.J."/>
            <person name="Hauser L."/>
            <person name="Land M."/>
            <person name="Shah M.B."/>
            <person name="Thelen M.P."/>
            <person name="Hettich R.L."/>
            <person name="Banfield J.F."/>
        </authorList>
    </citation>
    <scope>NUCLEOTIDE SEQUENCE [LARGE SCALE GENOMIC DNA]</scope>
</reference>
<evidence type="ECO:0000313" key="4">
    <source>
        <dbReference type="Proteomes" id="UP000009374"/>
    </source>
</evidence>
<dbReference type="EMBL" id="GG693870">
    <property type="protein sequence ID" value="EES53006.1"/>
    <property type="molecule type" value="Genomic_DNA"/>
</dbReference>
<evidence type="ECO:0008006" key="5">
    <source>
        <dbReference type="Google" id="ProtNLM"/>
    </source>
</evidence>